<dbReference type="InterPro" id="IPR025997">
    <property type="entry name" value="SBP_2_dom"/>
</dbReference>
<evidence type="ECO:0000256" key="4">
    <source>
        <dbReference type="SAM" id="SignalP"/>
    </source>
</evidence>
<comment type="caution">
    <text evidence="6">The sequence shown here is derived from an EMBL/GenBank/DDBJ whole genome shotgun (WGS) entry which is preliminary data.</text>
</comment>
<evidence type="ECO:0000313" key="6">
    <source>
        <dbReference type="EMBL" id="RTR37188.1"/>
    </source>
</evidence>
<accession>A0A3S0K7A7</accession>
<comment type="similarity">
    <text evidence="2">Belongs to the bacterial solute-binding protein 2 family.</text>
</comment>
<dbReference type="AlphaFoldDB" id="A0A3S0K7A7"/>
<evidence type="ECO:0000256" key="2">
    <source>
        <dbReference type="ARBA" id="ARBA00007639"/>
    </source>
</evidence>
<dbReference type="CDD" id="cd06324">
    <property type="entry name" value="PBP1_ABC_sugar_binding-like"/>
    <property type="match status" value="1"/>
</dbReference>
<dbReference type="PANTHER" id="PTHR46847">
    <property type="entry name" value="D-ALLOSE-BINDING PERIPLASMIC PROTEIN-RELATED"/>
    <property type="match status" value="1"/>
</dbReference>
<dbReference type="RefSeq" id="WP_126522309.1">
    <property type="nucleotide sequence ID" value="NZ_RXNU01000014.1"/>
</dbReference>
<proteinExistence type="inferred from homology"/>
<keyword evidence="3 4" id="KW-0732">Signal</keyword>
<feature type="chain" id="PRO_5018675180" evidence="4">
    <location>
        <begin position="20"/>
        <end position="349"/>
    </location>
</feature>
<name>A0A3S0K7A7_9GAMM</name>
<evidence type="ECO:0000256" key="3">
    <source>
        <dbReference type="ARBA" id="ARBA00022729"/>
    </source>
</evidence>
<dbReference type="GO" id="GO:0030313">
    <property type="term" value="C:cell envelope"/>
    <property type="evidence" value="ECO:0007669"/>
    <property type="project" value="UniProtKB-SubCell"/>
</dbReference>
<feature type="domain" description="Periplasmic binding protein" evidence="5">
    <location>
        <begin position="23"/>
        <end position="271"/>
    </location>
</feature>
<evidence type="ECO:0000256" key="1">
    <source>
        <dbReference type="ARBA" id="ARBA00004196"/>
    </source>
</evidence>
<gene>
    <name evidence="6" type="ORF">EKG38_19840</name>
</gene>
<feature type="signal peptide" evidence="4">
    <location>
        <begin position="1"/>
        <end position="19"/>
    </location>
</feature>
<reference evidence="6 7" key="1">
    <citation type="submission" date="2018-12" db="EMBL/GenBank/DDBJ databases">
        <authorList>
            <person name="Yu L."/>
        </authorList>
    </citation>
    <scope>NUCLEOTIDE SEQUENCE [LARGE SCALE GENOMIC DNA]</scope>
    <source>
        <strain evidence="6 7">HAW-EB2</strain>
    </source>
</reference>
<dbReference type="EMBL" id="RXNU01000014">
    <property type="protein sequence ID" value="RTR37188.1"/>
    <property type="molecule type" value="Genomic_DNA"/>
</dbReference>
<dbReference type="InterPro" id="IPR028082">
    <property type="entry name" value="Peripla_BP_I"/>
</dbReference>
<dbReference type="GO" id="GO:0030246">
    <property type="term" value="F:carbohydrate binding"/>
    <property type="evidence" value="ECO:0007669"/>
    <property type="project" value="UniProtKB-ARBA"/>
</dbReference>
<evidence type="ECO:0000259" key="5">
    <source>
        <dbReference type="Pfam" id="PF13407"/>
    </source>
</evidence>
<dbReference type="GO" id="GO:0055085">
    <property type="term" value="P:transmembrane transport"/>
    <property type="evidence" value="ECO:0007669"/>
    <property type="project" value="UniProtKB-ARBA"/>
</dbReference>
<protein>
    <submittedName>
        <fullName evidence="6">Sugar ABC transporter substrate-binding protein</fullName>
    </submittedName>
</protein>
<comment type="subcellular location">
    <subcellularLocation>
        <location evidence="1">Cell envelope</location>
    </subcellularLocation>
</comment>
<organism evidence="6 7">
    <name type="scientific">Shewanella canadensis</name>
    <dbReference type="NCBI Taxonomy" id="271096"/>
    <lineage>
        <taxon>Bacteria</taxon>
        <taxon>Pseudomonadati</taxon>
        <taxon>Pseudomonadota</taxon>
        <taxon>Gammaproteobacteria</taxon>
        <taxon>Alteromonadales</taxon>
        <taxon>Shewanellaceae</taxon>
        <taxon>Shewanella</taxon>
    </lineage>
</organism>
<dbReference type="Gene3D" id="3.40.50.2300">
    <property type="match status" value="2"/>
</dbReference>
<keyword evidence="7" id="KW-1185">Reference proteome</keyword>
<dbReference type="Proteomes" id="UP000267448">
    <property type="component" value="Unassembled WGS sequence"/>
</dbReference>
<dbReference type="SUPFAM" id="SSF53822">
    <property type="entry name" value="Periplasmic binding protein-like I"/>
    <property type="match status" value="1"/>
</dbReference>
<dbReference type="PANTHER" id="PTHR46847:SF2">
    <property type="entry name" value="ABC TRANSPORTER SUGAR-BINDING PROTEIN"/>
    <property type="match status" value="1"/>
</dbReference>
<sequence length="349" mass="38893">MRFAYLFCIIFMLCTQVHATPDVVFFNPGKPQESFWGDVDKAMSESATLLGIKLEIFHSSRDRLLMIDQVNTLARSAVLPKYVVLVSEEGSASKMLKSLYGRPVYVALMLNDISKEERAQLRQDRHWQKYLLPAVVPDNYSIGHKSARALVEAMSSDTPEVVGISGDTSTPASLDRASGAVDLFQSQSLLTLHQVVYGNWREDSAYWLTLKMLKRYPKLRGIWTANDHMAFGVLQALEDQGIVAGKDIFVSTVNTSEKVLRLRQQGKIAALGGGHFLAGAVVMDKIAKHRHSGRYTAVSPFPLFSLLEPDSEFFTALLNRDWKAIISHKFCLADAETNLSCNVHASSKH</sequence>
<dbReference type="OrthoDB" id="245475at2"/>
<evidence type="ECO:0000313" key="7">
    <source>
        <dbReference type="Proteomes" id="UP000267448"/>
    </source>
</evidence>
<dbReference type="Pfam" id="PF13407">
    <property type="entry name" value="Peripla_BP_4"/>
    <property type="match status" value="1"/>
</dbReference>